<evidence type="ECO:0000313" key="2">
    <source>
        <dbReference type="EMBL" id="QFF99648.1"/>
    </source>
</evidence>
<dbReference type="PROSITE" id="PS51462">
    <property type="entry name" value="NUDIX"/>
    <property type="match status" value="1"/>
</dbReference>
<dbReference type="InterPro" id="IPR000086">
    <property type="entry name" value="NUDIX_hydrolase_dom"/>
</dbReference>
<dbReference type="Proteomes" id="UP000325517">
    <property type="component" value="Chromosome"/>
</dbReference>
<dbReference type="EMBL" id="CP031223">
    <property type="protein sequence ID" value="QFF99648.1"/>
    <property type="molecule type" value="Genomic_DNA"/>
</dbReference>
<proteinExistence type="predicted"/>
<evidence type="ECO:0000313" key="3">
    <source>
        <dbReference type="Proteomes" id="UP000325517"/>
    </source>
</evidence>
<dbReference type="OrthoDB" id="369191at2"/>
<reference evidence="2 3" key="1">
    <citation type="submission" date="2018-07" db="EMBL/GenBank/DDBJ databases">
        <title>Complete genome sequence of Psychrobacillus sp. PB01, isolated from iceberg, and comparative genome analysis of Psychrobacillus strains.</title>
        <authorList>
            <person name="Lee P.C."/>
        </authorList>
    </citation>
    <scope>NUCLEOTIDE SEQUENCE [LARGE SCALE GENOMIC DNA]</scope>
    <source>
        <strain evidence="2 3">PB01</strain>
    </source>
</reference>
<accession>A0A5J6SNW2</accession>
<keyword evidence="3" id="KW-1185">Reference proteome</keyword>
<dbReference type="SUPFAM" id="SSF55811">
    <property type="entry name" value="Nudix"/>
    <property type="match status" value="1"/>
</dbReference>
<feature type="domain" description="Nudix hydrolase" evidence="1">
    <location>
        <begin position="1"/>
        <end position="133"/>
    </location>
</feature>
<dbReference type="Gene3D" id="3.90.79.10">
    <property type="entry name" value="Nucleoside Triphosphate Pyrophosphohydrolase"/>
    <property type="match status" value="1"/>
</dbReference>
<dbReference type="Pfam" id="PF00293">
    <property type="entry name" value="NUDIX"/>
    <property type="match status" value="1"/>
</dbReference>
<dbReference type="InterPro" id="IPR015797">
    <property type="entry name" value="NUDIX_hydrolase-like_dom_sf"/>
</dbReference>
<dbReference type="CDD" id="cd04686">
    <property type="entry name" value="NUDIX_Hydrolase"/>
    <property type="match status" value="1"/>
</dbReference>
<dbReference type="AlphaFoldDB" id="A0A5J6SNW2"/>
<organism evidence="2 3">
    <name type="scientific">Psychrobacillus glaciei</name>
    <dbReference type="NCBI Taxonomy" id="2283160"/>
    <lineage>
        <taxon>Bacteria</taxon>
        <taxon>Bacillati</taxon>
        <taxon>Bacillota</taxon>
        <taxon>Bacilli</taxon>
        <taxon>Bacillales</taxon>
        <taxon>Bacillaceae</taxon>
        <taxon>Psychrobacillus</taxon>
    </lineage>
</organism>
<gene>
    <name evidence="2" type="ORF">PB01_12840</name>
</gene>
<sequence>MYVICVQNGKLIVINKNVGRYINRYDLPRVSLEDRESLAVALKREFLVETGFNVEIIKNIGITEFMLATDWRGLTDVHHVAVFYLVKQISGGLIVPEQFEGQDSLGAVWVSEKEISSGKASPLVLKAFEWIKTNGLGLEGNYYSKWKVVKSEKE</sequence>
<dbReference type="KEGG" id="psyo:PB01_12840"/>
<protein>
    <submittedName>
        <fullName evidence="2">NUDIX domain-containing protein</fullName>
    </submittedName>
</protein>
<evidence type="ECO:0000259" key="1">
    <source>
        <dbReference type="PROSITE" id="PS51462"/>
    </source>
</evidence>
<name>A0A5J6SNW2_9BACI</name>